<proteinExistence type="predicted"/>
<protein>
    <recommendedName>
        <fullName evidence="2">NADP-dependent oxidoreductase domain-containing protein</fullName>
    </recommendedName>
</protein>
<dbReference type="InterPro" id="IPR023210">
    <property type="entry name" value="NADP_OxRdtase_dom"/>
</dbReference>
<dbReference type="GO" id="GO:0016491">
    <property type="term" value="F:oxidoreductase activity"/>
    <property type="evidence" value="ECO:0007669"/>
    <property type="project" value="UniProtKB-KW"/>
</dbReference>
<dbReference type="InterPro" id="IPR036812">
    <property type="entry name" value="NAD(P)_OxRdtase_dom_sf"/>
</dbReference>
<dbReference type="Proteomes" id="UP000247892">
    <property type="component" value="Unassembled WGS sequence"/>
</dbReference>
<dbReference type="Pfam" id="PF00248">
    <property type="entry name" value="Aldo_ket_red"/>
    <property type="match status" value="1"/>
</dbReference>
<evidence type="ECO:0000259" key="2">
    <source>
        <dbReference type="Pfam" id="PF00248"/>
    </source>
</evidence>
<gene>
    <name evidence="3" type="ORF">BA062_15955</name>
</gene>
<keyword evidence="1" id="KW-0560">Oxidoreductase</keyword>
<evidence type="ECO:0000313" key="3">
    <source>
        <dbReference type="EMBL" id="PXY33738.1"/>
    </source>
</evidence>
<dbReference type="Gene3D" id="3.20.20.100">
    <property type="entry name" value="NADP-dependent oxidoreductase domain"/>
    <property type="match status" value="1"/>
</dbReference>
<accession>A0A318LJY7</accession>
<dbReference type="SUPFAM" id="SSF51430">
    <property type="entry name" value="NAD(P)-linked oxidoreductase"/>
    <property type="match status" value="1"/>
</dbReference>
<dbReference type="AlphaFoldDB" id="A0A318LJY7"/>
<organism evidence="3 4">
    <name type="scientific">Prauserella flavalba</name>
    <dbReference type="NCBI Taxonomy" id="1477506"/>
    <lineage>
        <taxon>Bacteria</taxon>
        <taxon>Bacillati</taxon>
        <taxon>Actinomycetota</taxon>
        <taxon>Actinomycetes</taxon>
        <taxon>Pseudonocardiales</taxon>
        <taxon>Pseudonocardiaceae</taxon>
        <taxon>Prauserella</taxon>
    </lineage>
</organism>
<dbReference type="EMBL" id="MASU01000006">
    <property type="protein sequence ID" value="PXY33738.1"/>
    <property type="molecule type" value="Genomic_DNA"/>
</dbReference>
<sequence length="91" mass="9978">MRLRKLAAELGRPLTHLALAFVRAHPAVTSAIIGPRTHEQLADLLAGADLVLEDDVLDRIDEIVPPGTDLNPLDADYLPPSLTDPALRRRR</sequence>
<dbReference type="PANTHER" id="PTHR43364:SF4">
    <property type="entry name" value="NAD(P)-LINKED OXIDOREDUCTASE SUPERFAMILY PROTEIN"/>
    <property type="match status" value="1"/>
</dbReference>
<feature type="domain" description="NADP-dependent oxidoreductase" evidence="2">
    <location>
        <begin position="2"/>
        <end position="64"/>
    </location>
</feature>
<dbReference type="PANTHER" id="PTHR43364">
    <property type="entry name" value="NADH-SPECIFIC METHYLGLYOXAL REDUCTASE-RELATED"/>
    <property type="match status" value="1"/>
</dbReference>
<evidence type="ECO:0000256" key="1">
    <source>
        <dbReference type="ARBA" id="ARBA00023002"/>
    </source>
</evidence>
<evidence type="ECO:0000313" key="4">
    <source>
        <dbReference type="Proteomes" id="UP000247892"/>
    </source>
</evidence>
<keyword evidence="4" id="KW-1185">Reference proteome</keyword>
<dbReference type="GO" id="GO:0005829">
    <property type="term" value="C:cytosol"/>
    <property type="evidence" value="ECO:0007669"/>
    <property type="project" value="TreeGrafter"/>
</dbReference>
<name>A0A318LJY7_9PSEU</name>
<dbReference type="InterPro" id="IPR050523">
    <property type="entry name" value="AKR_Detox_Biosynth"/>
</dbReference>
<comment type="caution">
    <text evidence="3">The sequence shown here is derived from an EMBL/GenBank/DDBJ whole genome shotgun (WGS) entry which is preliminary data.</text>
</comment>
<reference evidence="3 4" key="1">
    <citation type="submission" date="2016-07" db="EMBL/GenBank/DDBJ databases">
        <title>Draft genome sequence of Prauserella sp. YIM 121212, isolated from alkaline soil.</title>
        <authorList>
            <person name="Ruckert C."/>
            <person name="Albersmeier A."/>
            <person name="Jiang C.-L."/>
            <person name="Jiang Y."/>
            <person name="Kalinowski J."/>
            <person name="Schneider O."/>
            <person name="Winkler A."/>
            <person name="Zotchev S.B."/>
        </authorList>
    </citation>
    <scope>NUCLEOTIDE SEQUENCE [LARGE SCALE GENOMIC DNA]</scope>
    <source>
        <strain evidence="3 4">YIM 121212</strain>
    </source>
</reference>